<dbReference type="SUPFAM" id="SSF55298">
    <property type="entry name" value="YjgF-like"/>
    <property type="match status" value="1"/>
</dbReference>
<comment type="similarity">
    <text evidence="1">Belongs to the RutC family.</text>
</comment>
<keyword evidence="3" id="KW-1185">Reference proteome</keyword>
<dbReference type="EMBL" id="KZ819604">
    <property type="protein sequence ID" value="PWN34363.1"/>
    <property type="molecule type" value="Genomic_DNA"/>
</dbReference>
<evidence type="ECO:0000313" key="2">
    <source>
        <dbReference type="EMBL" id="PWN34363.1"/>
    </source>
</evidence>
<dbReference type="PROSITE" id="PS01094">
    <property type="entry name" value="UPF0076"/>
    <property type="match status" value="1"/>
</dbReference>
<protein>
    <submittedName>
        <fullName evidence="2">YjgF-like protein</fullName>
    </submittedName>
</protein>
<evidence type="ECO:0000256" key="1">
    <source>
        <dbReference type="ARBA" id="ARBA00010552"/>
    </source>
</evidence>
<reference evidence="2 3" key="1">
    <citation type="journal article" date="2018" name="Mol. Biol. Evol.">
        <title>Broad Genomic Sampling Reveals a Smut Pathogenic Ancestry of the Fungal Clade Ustilaginomycotina.</title>
        <authorList>
            <person name="Kijpornyongpan T."/>
            <person name="Mondo S.J."/>
            <person name="Barry K."/>
            <person name="Sandor L."/>
            <person name="Lee J."/>
            <person name="Lipzen A."/>
            <person name="Pangilinan J."/>
            <person name="LaButti K."/>
            <person name="Hainaut M."/>
            <person name="Henrissat B."/>
            <person name="Grigoriev I.V."/>
            <person name="Spatafora J.W."/>
            <person name="Aime M.C."/>
        </authorList>
    </citation>
    <scope>NUCLEOTIDE SEQUENCE [LARGE SCALE GENOMIC DNA]</scope>
    <source>
        <strain evidence="2 3">MCA 3882</strain>
    </source>
</reference>
<sequence>MASDSPYKVVTTKDAPSAIGPYSQAVVHNGLIFCSGCIPFVPSTMQLVEGDIQAQAQQSLDNLLAIVQASGSDKSHILKTTVFLKDMNDFAKVNEVYERVFAPYKPARSAVEVARLPRDVGVEIECIAAVKA</sequence>
<dbReference type="InterPro" id="IPR035959">
    <property type="entry name" value="RutC-like_sf"/>
</dbReference>
<dbReference type="InterPro" id="IPR006175">
    <property type="entry name" value="YjgF/YER057c/UK114"/>
</dbReference>
<dbReference type="GO" id="GO:0019239">
    <property type="term" value="F:deaminase activity"/>
    <property type="evidence" value="ECO:0007669"/>
    <property type="project" value="TreeGrafter"/>
</dbReference>
<gene>
    <name evidence="2" type="ORF">FA14DRAFT_137115</name>
</gene>
<evidence type="ECO:0000313" key="3">
    <source>
        <dbReference type="Proteomes" id="UP000245771"/>
    </source>
</evidence>
<dbReference type="PANTHER" id="PTHR11803">
    <property type="entry name" value="2-IMINOBUTANOATE/2-IMINOPROPANOATE DEAMINASE RIDA"/>
    <property type="match status" value="1"/>
</dbReference>
<dbReference type="Gene3D" id="3.30.1330.40">
    <property type="entry name" value="RutC-like"/>
    <property type="match status" value="1"/>
</dbReference>
<dbReference type="CDD" id="cd00448">
    <property type="entry name" value="YjgF_YER057c_UK114_family"/>
    <property type="match status" value="1"/>
</dbReference>
<dbReference type="RefSeq" id="XP_025354665.1">
    <property type="nucleotide sequence ID" value="XM_025497030.1"/>
</dbReference>
<dbReference type="STRING" id="1280837.A0A316VDL6"/>
<name>A0A316VDL6_9BASI</name>
<dbReference type="GO" id="GO:0005739">
    <property type="term" value="C:mitochondrion"/>
    <property type="evidence" value="ECO:0007669"/>
    <property type="project" value="TreeGrafter"/>
</dbReference>
<dbReference type="FunFam" id="3.30.1330.40:FF:000001">
    <property type="entry name" value="L-PSP family endoribonuclease"/>
    <property type="match status" value="1"/>
</dbReference>
<accession>A0A316VDL6</accession>
<dbReference type="GO" id="GO:0005829">
    <property type="term" value="C:cytosol"/>
    <property type="evidence" value="ECO:0007669"/>
    <property type="project" value="TreeGrafter"/>
</dbReference>
<dbReference type="NCBIfam" id="TIGR00004">
    <property type="entry name" value="Rid family detoxifying hydrolase"/>
    <property type="match status" value="1"/>
</dbReference>
<proteinExistence type="inferred from homology"/>
<dbReference type="GeneID" id="37018811"/>
<dbReference type="Pfam" id="PF01042">
    <property type="entry name" value="Ribonuc_L-PSP"/>
    <property type="match status" value="1"/>
</dbReference>
<dbReference type="OrthoDB" id="309640at2759"/>
<dbReference type="AlphaFoldDB" id="A0A316VDL6"/>
<dbReference type="Proteomes" id="UP000245771">
    <property type="component" value="Unassembled WGS sequence"/>
</dbReference>
<dbReference type="InParanoid" id="A0A316VDL6"/>
<dbReference type="PANTHER" id="PTHR11803:SF58">
    <property type="entry name" value="PROTEIN HMF1-RELATED"/>
    <property type="match status" value="1"/>
</dbReference>
<dbReference type="InterPro" id="IPR019897">
    <property type="entry name" value="RidA_CS"/>
</dbReference>
<organism evidence="2 3">
    <name type="scientific">Meira miltonrushii</name>
    <dbReference type="NCBI Taxonomy" id="1280837"/>
    <lineage>
        <taxon>Eukaryota</taxon>
        <taxon>Fungi</taxon>
        <taxon>Dikarya</taxon>
        <taxon>Basidiomycota</taxon>
        <taxon>Ustilaginomycotina</taxon>
        <taxon>Exobasidiomycetes</taxon>
        <taxon>Exobasidiales</taxon>
        <taxon>Brachybasidiaceae</taxon>
        <taxon>Meira</taxon>
    </lineage>
</organism>
<dbReference type="InterPro" id="IPR006056">
    <property type="entry name" value="RidA"/>
</dbReference>